<sequence>MASPNHDNEVIDTSFPGIKVWRDILFQTHRPEPSYWVSKVNRDTMKFPSRKINIESSAFGGPTYDVRSQGY</sequence>
<name>A0A437ACL5_ARTFL</name>
<comment type="caution">
    <text evidence="1">The sequence shown here is derived from an EMBL/GenBank/DDBJ whole genome shotgun (WGS) entry which is preliminary data.</text>
</comment>
<evidence type="ECO:0000313" key="2">
    <source>
        <dbReference type="Proteomes" id="UP000283090"/>
    </source>
</evidence>
<dbReference type="GeneID" id="93582338"/>
<dbReference type="RefSeq" id="XP_067494547.1">
    <property type="nucleotide sequence ID" value="XM_067631524.1"/>
</dbReference>
<dbReference type="VEuPathDB" id="FungiDB:DFL_000027"/>
<organism evidence="1 2">
    <name type="scientific">Arthrobotrys flagrans</name>
    <name type="common">Nematode-trapping fungus</name>
    <name type="synonym">Trichothecium flagrans</name>
    <dbReference type="NCBI Taxonomy" id="97331"/>
    <lineage>
        <taxon>Eukaryota</taxon>
        <taxon>Fungi</taxon>
        <taxon>Dikarya</taxon>
        <taxon>Ascomycota</taxon>
        <taxon>Pezizomycotina</taxon>
        <taxon>Orbiliomycetes</taxon>
        <taxon>Orbiliales</taxon>
        <taxon>Orbiliaceae</taxon>
        <taxon>Arthrobotrys</taxon>
    </lineage>
</organism>
<protein>
    <submittedName>
        <fullName evidence="1">Uncharacterized protein</fullName>
    </submittedName>
</protein>
<dbReference type="Proteomes" id="UP000283090">
    <property type="component" value="Unassembled WGS sequence"/>
</dbReference>
<proteinExistence type="predicted"/>
<dbReference type="AlphaFoldDB" id="A0A437ACL5"/>
<gene>
    <name evidence="1" type="ORF">DFL_000027</name>
</gene>
<reference evidence="1 2" key="1">
    <citation type="submission" date="2019-01" db="EMBL/GenBank/DDBJ databases">
        <title>Intercellular communication is required for trap formation in the nematode-trapping fungus Duddingtonia flagrans.</title>
        <authorList>
            <person name="Youssar L."/>
            <person name="Wernet V."/>
            <person name="Hensel N."/>
            <person name="Hildebrandt H.-G."/>
            <person name="Fischer R."/>
        </authorList>
    </citation>
    <scope>NUCLEOTIDE SEQUENCE [LARGE SCALE GENOMIC DNA]</scope>
    <source>
        <strain evidence="1 2">CBS H-5679</strain>
    </source>
</reference>
<accession>A0A437ACL5</accession>
<evidence type="ECO:0000313" key="1">
    <source>
        <dbReference type="EMBL" id="RVD89003.1"/>
    </source>
</evidence>
<keyword evidence="2" id="KW-1185">Reference proteome</keyword>
<dbReference type="EMBL" id="SAEB01000001">
    <property type="protein sequence ID" value="RVD89003.1"/>
    <property type="molecule type" value="Genomic_DNA"/>
</dbReference>